<dbReference type="Pfam" id="PF12340">
    <property type="entry name" value="DUF3638"/>
    <property type="match status" value="1"/>
</dbReference>
<evidence type="ECO:0000313" key="11">
    <source>
        <dbReference type="EMBL" id="KAK3937045.1"/>
    </source>
</evidence>
<evidence type="ECO:0000256" key="4">
    <source>
        <dbReference type="ARBA" id="ARBA00022786"/>
    </source>
</evidence>
<evidence type="ECO:0000259" key="10">
    <source>
        <dbReference type="Pfam" id="PF20255"/>
    </source>
</evidence>
<evidence type="ECO:0000256" key="2">
    <source>
        <dbReference type="ARBA" id="ARBA00012759"/>
    </source>
</evidence>
<dbReference type="Pfam" id="PF20255">
    <property type="entry name" value="DUF6606"/>
    <property type="match status" value="1"/>
</dbReference>
<dbReference type="Proteomes" id="UP001303473">
    <property type="component" value="Unassembled WGS sequence"/>
</dbReference>
<feature type="region of interest" description="Disordered" evidence="7">
    <location>
        <begin position="1912"/>
        <end position="1942"/>
    </location>
</feature>
<keyword evidence="4" id="KW-0833">Ubl conjugation pathway</keyword>
<gene>
    <name evidence="11" type="ORF">QBC46DRAFT_320431</name>
</gene>
<dbReference type="InterPro" id="IPR046541">
    <property type="entry name" value="DUF6606"/>
</dbReference>
<proteinExistence type="predicted"/>
<feature type="region of interest" description="Disordered" evidence="7">
    <location>
        <begin position="2964"/>
        <end position="2989"/>
    </location>
</feature>
<feature type="domain" description="DUF3638" evidence="8">
    <location>
        <begin position="2109"/>
        <end position="2315"/>
    </location>
</feature>
<dbReference type="EC" id="3.4.19.12" evidence="2"/>
<dbReference type="InterPro" id="IPR051346">
    <property type="entry name" value="OTU_Deubiquitinase"/>
</dbReference>
<reference evidence="12" key="1">
    <citation type="journal article" date="2023" name="Mol. Phylogenet. Evol.">
        <title>Genome-scale phylogeny and comparative genomics of the fungal order Sordariales.</title>
        <authorList>
            <person name="Hensen N."/>
            <person name="Bonometti L."/>
            <person name="Westerberg I."/>
            <person name="Brannstrom I.O."/>
            <person name="Guillou S."/>
            <person name="Cros-Aarteil S."/>
            <person name="Calhoun S."/>
            <person name="Haridas S."/>
            <person name="Kuo A."/>
            <person name="Mondo S."/>
            <person name="Pangilinan J."/>
            <person name="Riley R."/>
            <person name="LaButti K."/>
            <person name="Andreopoulos B."/>
            <person name="Lipzen A."/>
            <person name="Chen C."/>
            <person name="Yan M."/>
            <person name="Daum C."/>
            <person name="Ng V."/>
            <person name="Clum A."/>
            <person name="Steindorff A."/>
            <person name="Ohm R.A."/>
            <person name="Martin F."/>
            <person name="Silar P."/>
            <person name="Natvig D.O."/>
            <person name="Lalanne C."/>
            <person name="Gautier V."/>
            <person name="Ament-Velasquez S.L."/>
            <person name="Kruys A."/>
            <person name="Hutchinson M.I."/>
            <person name="Powell A.J."/>
            <person name="Barry K."/>
            <person name="Miller A.N."/>
            <person name="Grigoriev I.V."/>
            <person name="Debuchy R."/>
            <person name="Gladieux P."/>
            <person name="Hiltunen Thoren M."/>
            <person name="Johannesson H."/>
        </authorList>
    </citation>
    <scope>NUCLEOTIDE SEQUENCE [LARGE SCALE GENOMIC DNA]</scope>
    <source>
        <strain evidence="12">CBS 340.73</strain>
    </source>
</reference>
<evidence type="ECO:0000256" key="3">
    <source>
        <dbReference type="ARBA" id="ARBA00022670"/>
    </source>
</evidence>
<comment type="caution">
    <text evidence="11">The sequence shown here is derived from an EMBL/GenBank/DDBJ whole genome shotgun (WGS) entry which is preliminary data.</text>
</comment>
<protein>
    <recommendedName>
        <fullName evidence="2">ubiquitinyl hydrolase 1</fullName>
        <ecNumber evidence="2">3.4.19.12</ecNumber>
    </recommendedName>
</protein>
<feature type="compositionally biased region" description="Basic and acidic residues" evidence="7">
    <location>
        <begin position="2964"/>
        <end position="2980"/>
    </location>
</feature>
<evidence type="ECO:0000256" key="6">
    <source>
        <dbReference type="ARBA" id="ARBA00022807"/>
    </source>
</evidence>
<evidence type="ECO:0000256" key="5">
    <source>
        <dbReference type="ARBA" id="ARBA00022801"/>
    </source>
</evidence>
<evidence type="ECO:0000256" key="1">
    <source>
        <dbReference type="ARBA" id="ARBA00000707"/>
    </source>
</evidence>
<dbReference type="GO" id="GO:0004843">
    <property type="term" value="F:cysteine-type deubiquitinase activity"/>
    <property type="evidence" value="ECO:0007669"/>
    <property type="project" value="UniProtKB-EC"/>
</dbReference>
<keyword evidence="5" id="KW-0378">Hydrolase</keyword>
<feature type="compositionally biased region" description="Basic and acidic residues" evidence="7">
    <location>
        <begin position="1921"/>
        <end position="1941"/>
    </location>
</feature>
<keyword evidence="6" id="KW-0788">Thiol protease</keyword>
<name>A0AAN6N0Q2_9PEZI</name>
<comment type="catalytic activity">
    <reaction evidence="1">
        <text>Thiol-dependent hydrolysis of ester, thioester, amide, peptide and isopeptide bonds formed by the C-terminal Gly of ubiquitin (a 76-residue protein attached to proteins as an intracellular targeting signal).</text>
        <dbReference type="EC" id="3.4.19.12"/>
    </reaction>
</comment>
<evidence type="ECO:0000259" key="8">
    <source>
        <dbReference type="Pfam" id="PF12340"/>
    </source>
</evidence>
<organism evidence="11 12">
    <name type="scientific">Diplogelasinospora grovesii</name>
    <dbReference type="NCBI Taxonomy" id="303347"/>
    <lineage>
        <taxon>Eukaryota</taxon>
        <taxon>Fungi</taxon>
        <taxon>Dikarya</taxon>
        <taxon>Ascomycota</taxon>
        <taxon>Pezizomycotina</taxon>
        <taxon>Sordariomycetes</taxon>
        <taxon>Sordariomycetidae</taxon>
        <taxon>Sordariales</taxon>
        <taxon>Diplogelasinosporaceae</taxon>
        <taxon>Diplogelasinospora</taxon>
    </lineage>
</organism>
<dbReference type="Pfam" id="PF12359">
    <property type="entry name" value="DUF3645"/>
    <property type="match status" value="1"/>
</dbReference>
<dbReference type="GO" id="GO:0006508">
    <property type="term" value="P:proteolysis"/>
    <property type="evidence" value="ECO:0007669"/>
    <property type="project" value="UniProtKB-KW"/>
</dbReference>
<keyword evidence="3" id="KW-0645">Protease</keyword>
<evidence type="ECO:0000259" key="9">
    <source>
        <dbReference type="Pfam" id="PF12359"/>
    </source>
</evidence>
<dbReference type="InterPro" id="IPR022105">
    <property type="entry name" value="DUF3645"/>
</dbReference>
<evidence type="ECO:0000256" key="7">
    <source>
        <dbReference type="SAM" id="MobiDB-lite"/>
    </source>
</evidence>
<dbReference type="PANTHER" id="PTHR13367">
    <property type="entry name" value="UBIQUITIN THIOESTERASE"/>
    <property type="match status" value="1"/>
</dbReference>
<accession>A0AAN6N0Q2</accession>
<sequence length="3249" mass="364557">MHASGTPSGLLQYLIHHVFLPPKLPQSDDTNLQNEHGLIQSLLDAALEFANLNCRPCPEVTAAVGMLLRLLEMRPGVDYPEKKGVVRNMIRKLTDGDHVLFHLRAQNAGILLTAASQDIRFEAFELLAPNEEVMQDPGRLIRAFPDCAVDVPCRTVKNEMFLDELVHVICHLELNTAPITRPKAKKAGLQLDEERDTVSPMLATDMLMSVLRGLGQLVEPVHIWKRSREQVNWSDAKLPFHRSPTWLLLRVALRLVLDRQAPAENASSLYKPIVAFFHGTVLKQAATASAPLRSDTLFAMNAKVARRLVKLNPARELPWLKHVERVVKRNNAGLQSRWAKVREDNALTLNLDVLKGLPFKDDSHLSLPNSKPYLDGVTNRWALDLDAGHGPGDNTRLPRFKAKDLPDLSVGVEGEMARFALRTFEAWVEAHLPSWMATRLQHPEDATATIIDLECLGNLVTTYHSRASTTYEGDAEALSLLYLTTVELWVAADKLTCRSVPLLRDYDTPFPQGMLDPLLLPTKKQMERLLAVETHWSNRKKAAKYGYDMAFANFGEKKSLAVQFFASSDTHQELHARIMWDATASKERKLSDLRQLQFKYRLLEEELSRTCHDQRRIHRGRIVCKYDCTACQLQQQMSQLTIMRFEWPLPEDVSEAEALVFELAVPRAVALWRNLTMQLLVDIFRDTPQSYRYGTQLYYASEVSALSGYCTTTTNRLQPASTAKPFSVAHYKAVPIREVTEESVCVPHGCSYSYYDYNLSRQSFEVFGGSRVPSCCSYAASCKDESIARWIRSTTHTSNQVIASQSDCPYDISTDEYTSLGNLRSGVRLQWPNILCQLRIPSLDLNKEATFFLIMQACHEAGPADKQHASVLREAHEITQDEGLVRGMVLALKDALDRVEGSWQNAVAACLLVSLATRLLSVVPSGDANHSSHVSELLGLLARLRRVSLLWANQVLERLSNAGSSTSSEGERREWIHRVLLASLICISTFDLGPAHLRSVLRWPDNLSYLIEASVLAQDHSVVAAESLSNPMLILLLSRWRRIAYKSEKTVRSQVLKGGKSGLDLAVRRFWAAYPCPSSTSDNDAAWRPREDETQRHILESKVRSNNSDNSSGNGFLRVTFNLLTGTLLVNGHPLSKLPPDYRTHPTFARLFGNQNPDVVPSTVAGMHFSASRLQMGWQVHFAMVDQRLVIRAVQQRQCPPQNDDTETWEYIPADYLRDDLPESFVSNYAHWRNLSTDMMEFRPIGQPWTTCIGDNWVLVRENPDQDPVLKQGPRCVLDPHSKSAQHLSNILRPIEHLKHIDLIFDRGERVLTVDLPRYRISFTLAQGESIIRSKHYAGMCIDASQCLDTLVGLDNKLVLTSIGQASQTSDGNGSESSFASRVVLVPQGTISSQITGNHVKASIAFNSSPGRLVRHAAFRLDPKLGRLVDSGALQNKLFLCMLHAVTAHCLPDPLTRRTGTEEALRILNSAAVRSFQRLDTESSGILDEIASLSPQRHFYPSYLKEMEQVKWSSGIPPLSQHDAFLPAVQSIMRHAEDCELFFAHEEAVENNSSKLRRIHDKEASSPLLVQRARIRNATFRVYEFGAEDYTSDHDRVYQRRDAFSSSTSSLLIHCQRVQELAICVETDRQQLVDRIASITHLRSAILEENGQEFLGDPERDVRFNVDFLLPGSLSGLWCGLHSSLAGERNRYRIIFFLAGLVFSQTVEWDLIQTLMALATLQPFRDCIISPPDESEFRLQFDRSSLPDRVRAIVNSHAYPFESCPEANWPRYEGETNWQADERRRDAWETSHTSFIDRFVQELQAQWSKGWNIRTPNGPAYKSYFGVDRILGEVRGVLDWVRKTELFDGYLGRVLQKLEKASVTRKEERVSSVMASLSPCPLEASLHLPQRPGYIAAMALFSNSSPPITPPPQLAAFDTASSREEVQKEASRTDNDHRNVKDGQNMTQLVDGLSRLVPSENDRYQKKYIAELSQSARECQSLSSSVALSASRGRQVDLSELNDYRLLCQETVRGFFSSIEKMLRGQGDRNSKIACRVLAEASMFPRISPVFLLQRLTRTNWATLSADWQVCLTNYAICLTHLQRAERLVEYSTHGRPNELRKELLNPGHTTWDPLQFPESLLLEVEQGLLIRPVQESIAAWMRDPPDGKSSALANGKESLVRVIVAKPQSKQMMHTLIGKLGGLLNRRIFYLPISRSVQLTASHQVKTVRRMLDTCRSEGGVLLVQPEHLLSFKLMGLESTCGDGRRLSVGNKMLNTYRDFESLSRDIVDESDENFNVKFELIYTMGSQQPVDMSPDRWTMIQEILGIMIEVAKEMLAANRGSRVGSNEDDEGSDGLLVEENGVGRVPTIRVLKDSAGRKLMQGVVDHVCRIGVRGLPLQHQPMQMREAVLRYILDQEVRREDIAMVEDTDTGLFATESSTTRKALLLLRGLLASKKGVLTFALAQKRYRVDYGLASPDRRPRTMVAVPYRAKDAPAPRSEFSHPDVVIILTCLSYYYRGLSDNELMISLALLLSRSDQAEQEYARWAAAAPPSGPSMLDPAFRHLSGVNLKDGTQCAERVFPALRHAKPAVDYYLSNVVFAKEMREFPSKLSASGWDLVKSSDDCHPLTGFSGTSDSKCVLPLGVEALDLPDQRHTNAAVLTCLQRAENTVLHLDGGGSQASGAETLIHAVVNSDQPTHVILDVGAQIIELSNEQVARGWLSRVPNNKADAVIFFDGHDELTVLSRDNSGLMTVEAFLTSPFATQTDRCLVFLDQAHTRGTDLKLPDTYRAAVTLGPRVTKDTLVQACMRMRKLGQGQAVTFCISPEIQSRIRRLLHLPNSQPLVVKDVLMWAISETWDEAFRSVPLWATQGVRHERHEIIWNRLNTAAVSAVDGGASSAEDFVSQYLEDEAQTLEKRYRPSAQGNAGAHATTTTRLLAEALADQSLESRRGEIETIVERCRDLGRGGGGGFDDVALQEEQERELAPENEQERQTERPQPRSPASHRLHPDVVGFVRDGSLKIRSDAFMPAFQAMDRSSAFACVLSGSSQLPCADLLVTADFARTVVVESSDALYCSDMYQRGVQWVLTRPDRKARHGMRMVVISPFEADQLKPYLLSGKRGAMMHAYLPRASLSFRSLEDLTTFTIPPLPPLTEWTAPPSALVMQLNLFAGQLYLRTYDEYVCLCRYLGLSYQENQDTDGRVVGPDGFVGQRRYGADECPFNTSPIPFLSLVYKKIRRDCMDITGTHLGRILAGEILVERDFVDGLH</sequence>
<dbReference type="EMBL" id="MU853865">
    <property type="protein sequence ID" value="KAK3937045.1"/>
    <property type="molecule type" value="Genomic_DNA"/>
</dbReference>
<dbReference type="InterPro" id="IPR022099">
    <property type="entry name" value="DUF3638"/>
</dbReference>
<evidence type="ECO:0000313" key="12">
    <source>
        <dbReference type="Proteomes" id="UP001303473"/>
    </source>
</evidence>
<feature type="domain" description="DUF6606" evidence="10">
    <location>
        <begin position="14"/>
        <end position="283"/>
    </location>
</feature>
<feature type="domain" description="DUF3645" evidence="9">
    <location>
        <begin position="2461"/>
        <end position="2492"/>
    </location>
</feature>
<keyword evidence="12" id="KW-1185">Reference proteome</keyword>
<dbReference type="PANTHER" id="PTHR13367:SF34">
    <property type="match status" value="1"/>
</dbReference>